<dbReference type="Pfam" id="PF00646">
    <property type="entry name" value="F-box"/>
    <property type="match status" value="1"/>
</dbReference>
<dbReference type="EMBL" id="JAXOVC010000010">
    <property type="protein sequence ID" value="KAK4496116.1"/>
    <property type="molecule type" value="Genomic_DNA"/>
</dbReference>
<gene>
    <name evidence="2" type="ORF">PRZ48_012095</name>
</gene>
<reference evidence="2 3" key="1">
    <citation type="journal article" date="2023" name="G3 (Bethesda)">
        <title>A chromosome-level genome assembly of Zasmidium syzygii isolated from banana leaves.</title>
        <authorList>
            <person name="van Westerhoven A.C."/>
            <person name="Mehrabi R."/>
            <person name="Talebi R."/>
            <person name="Steentjes M.B.F."/>
            <person name="Corcolon B."/>
            <person name="Chong P.A."/>
            <person name="Kema G.H.J."/>
            <person name="Seidl M.F."/>
        </authorList>
    </citation>
    <scope>NUCLEOTIDE SEQUENCE [LARGE SCALE GENOMIC DNA]</scope>
    <source>
        <strain evidence="2 3">P124</strain>
    </source>
</reference>
<keyword evidence="3" id="KW-1185">Reference proteome</keyword>
<accession>A0ABR0E4F4</accession>
<evidence type="ECO:0000313" key="2">
    <source>
        <dbReference type="EMBL" id="KAK4496116.1"/>
    </source>
</evidence>
<protein>
    <recommendedName>
        <fullName evidence="1">F-box domain-containing protein</fullName>
    </recommendedName>
</protein>
<evidence type="ECO:0000259" key="1">
    <source>
        <dbReference type="Pfam" id="PF00646"/>
    </source>
</evidence>
<proteinExistence type="predicted"/>
<dbReference type="InterPro" id="IPR001810">
    <property type="entry name" value="F-box_dom"/>
</dbReference>
<sequence>MASTPHVSAVQRVFGTSELLEKILVNLSTRQLFGVRRTSPTFNTAIKDTQSLQRAMYLQGLGDTDFSTNADPRLNTLLLHDLILYGDQAFGIEYELDTSESEGSCRSNQKGTGEKFVRVLKIWYKKCVAFDPDPTTRRPVGGGNGATVESWRHTRVTQASPAIVELWTGWDLPGEAPRRQATFDENVTLGDLVDKLLSTNAAEPEKPEW</sequence>
<dbReference type="Proteomes" id="UP001305779">
    <property type="component" value="Unassembled WGS sequence"/>
</dbReference>
<comment type="caution">
    <text evidence="2">The sequence shown here is derived from an EMBL/GenBank/DDBJ whole genome shotgun (WGS) entry which is preliminary data.</text>
</comment>
<name>A0ABR0E4F4_ZASCE</name>
<feature type="domain" description="F-box" evidence="1">
    <location>
        <begin position="17"/>
        <end position="50"/>
    </location>
</feature>
<organism evidence="2 3">
    <name type="scientific">Zasmidium cellare</name>
    <name type="common">Wine cellar mold</name>
    <name type="synonym">Racodium cellare</name>
    <dbReference type="NCBI Taxonomy" id="395010"/>
    <lineage>
        <taxon>Eukaryota</taxon>
        <taxon>Fungi</taxon>
        <taxon>Dikarya</taxon>
        <taxon>Ascomycota</taxon>
        <taxon>Pezizomycotina</taxon>
        <taxon>Dothideomycetes</taxon>
        <taxon>Dothideomycetidae</taxon>
        <taxon>Mycosphaerellales</taxon>
        <taxon>Mycosphaerellaceae</taxon>
        <taxon>Zasmidium</taxon>
    </lineage>
</organism>
<evidence type="ECO:0000313" key="3">
    <source>
        <dbReference type="Proteomes" id="UP001305779"/>
    </source>
</evidence>